<organism evidence="2 3">
    <name type="scientific">Mycena albidolilacea</name>
    <dbReference type="NCBI Taxonomy" id="1033008"/>
    <lineage>
        <taxon>Eukaryota</taxon>
        <taxon>Fungi</taxon>
        <taxon>Dikarya</taxon>
        <taxon>Basidiomycota</taxon>
        <taxon>Agaricomycotina</taxon>
        <taxon>Agaricomycetes</taxon>
        <taxon>Agaricomycetidae</taxon>
        <taxon>Agaricales</taxon>
        <taxon>Marasmiineae</taxon>
        <taxon>Mycenaceae</taxon>
        <taxon>Mycena</taxon>
    </lineage>
</organism>
<evidence type="ECO:0000313" key="2">
    <source>
        <dbReference type="EMBL" id="KAJ7349729.1"/>
    </source>
</evidence>
<name>A0AAD7A543_9AGAR</name>
<gene>
    <name evidence="2" type="ORF">DFH08DRAFT_958698</name>
</gene>
<reference evidence="2" key="1">
    <citation type="submission" date="2023-03" db="EMBL/GenBank/DDBJ databases">
        <title>Massive genome expansion in bonnet fungi (Mycena s.s.) driven by repeated elements and novel gene families across ecological guilds.</title>
        <authorList>
            <consortium name="Lawrence Berkeley National Laboratory"/>
            <person name="Harder C.B."/>
            <person name="Miyauchi S."/>
            <person name="Viragh M."/>
            <person name="Kuo A."/>
            <person name="Thoen E."/>
            <person name="Andreopoulos B."/>
            <person name="Lu D."/>
            <person name="Skrede I."/>
            <person name="Drula E."/>
            <person name="Henrissat B."/>
            <person name="Morin E."/>
            <person name="Kohler A."/>
            <person name="Barry K."/>
            <person name="LaButti K."/>
            <person name="Morin E."/>
            <person name="Salamov A."/>
            <person name="Lipzen A."/>
            <person name="Mereny Z."/>
            <person name="Hegedus B."/>
            <person name="Baldrian P."/>
            <person name="Stursova M."/>
            <person name="Weitz H."/>
            <person name="Taylor A."/>
            <person name="Grigoriev I.V."/>
            <person name="Nagy L.G."/>
            <person name="Martin F."/>
            <person name="Kauserud H."/>
        </authorList>
    </citation>
    <scope>NUCLEOTIDE SEQUENCE</scope>
    <source>
        <strain evidence="2">CBHHK002</strain>
    </source>
</reference>
<dbReference type="Proteomes" id="UP001218218">
    <property type="component" value="Unassembled WGS sequence"/>
</dbReference>
<keyword evidence="3" id="KW-1185">Reference proteome</keyword>
<accession>A0AAD7A543</accession>
<proteinExistence type="predicted"/>
<comment type="caution">
    <text evidence="2">The sequence shown here is derived from an EMBL/GenBank/DDBJ whole genome shotgun (WGS) entry which is preliminary data.</text>
</comment>
<evidence type="ECO:0000313" key="3">
    <source>
        <dbReference type="Proteomes" id="UP001218218"/>
    </source>
</evidence>
<dbReference type="AlphaFoldDB" id="A0AAD7A543"/>
<sequence length="155" mass="16891">MPGTRCTHSVHHLTTHQALKSPPILPSSSTFPPSRLNIRPALLDSEPLLSNRADPRLAALHAATLRAIVPEPIRNNAAHAAWHLLQGLALGIHRLGVQITAASRLWLPSSIPDLWLHEPQPSSFLPLLHSLAPSLLRSPPSLTPLPFRTRLILAV</sequence>
<feature type="region of interest" description="Disordered" evidence="1">
    <location>
        <begin position="1"/>
        <end position="26"/>
    </location>
</feature>
<protein>
    <submittedName>
        <fullName evidence="2">Uncharacterized protein</fullName>
    </submittedName>
</protein>
<evidence type="ECO:0000256" key="1">
    <source>
        <dbReference type="SAM" id="MobiDB-lite"/>
    </source>
</evidence>
<dbReference type="EMBL" id="JARIHO010000015">
    <property type="protein sequence ID" value="KAJ7349729.1"/>
    <property type="molecule type" value="Genomic_DNA"/>
</dbReference>